<evidence type="ECO:0000313" key="3">
    <source>
        <dbReference type="Proteomes" id="UP001153712"/>
    </source>
</evidence>
<evidence type="ECO:0000256" key="1">
    <source>
        <dbReference type="SAM" id="MobiDB-lite"/>
    </source>
</evidence>
<dbReference type="Gene3D" id="3.30.710.10">
    <property type="entry name" value="Potassium Channel Kv1.1, Chain A"/>
    <property type="match status" value="1"/>
</dbReference>
<dbReference type="Proteomes" id="UP001153712">
    <property type="component" value="Chromosome 7"/>
</dbReference>
<dbReference type="EMBL" id="OU900100">
    <property type="protein sequence ID" value="CAG9863893.1"/>
    <property type="molecule type" value="Genomic_DNA"/>
</dbReference>
<keyword evidence="3" id="KW-1185">Reference proteome</keyword>
<feature type="region of interest" description="Disordered" evidence="1">
    <location>
        <begin position="118"/>
        <end position="223"/>
    </location>
</feature>
<reference evidence="2" key="1">
    <citation type="submission" date="2022-01" db="EMBL/GenBank/DDBJ databases">
        <authorList>
            <person name="King R."/>
        </authorList>
    </citation>
    <scope>NUCLEOTIDE SEQUENCE</scope>
</reference>
<feature type="compositionally biased region" description="Basic and acidic residues" evidence="1">
    <location>
        <begin position="140"/>
        <end position="156"/>
    </location>
</feature>
<protein>
    <recommendedName>
        <fullName evidence="4">BTB domain-containing protein</fullName>
    </recommendedName>
</protein>
<organism evidence="2 3">
    <name type="scientific">Phyllotreta striolata</name>
    <name type="common">Striped flea beetle</name>
    <name type="synonym">Crioceris striolata</name>
    <dbReference type="NCBI Taxonomy" id="444603"/>
    <lineage>
        <taxon>Eukaryota</taxon>
        <taxon>Metazoa</taxon>
        <taxon>Ecdysozoa</taxon>
        <taxon>Arthropoda</taxon>
        <taxon>Hexapoda</taxon>
        <taxon>Insecta</taxon>
        <taxon>Pterygota</taxon>
        <taxon>Neoptera</taxon>
        <taxon>Endopterygota</taxon>
        <taxon>Coleoptera</taxon>
        <taxon>Polyphaga</taxon>
        <taxon>Cucujiformia</taxon>
        <taxon>Chrysomeloidea</taxon>
        <taxon>Chrysomelidae</taxon>
        <taxon>Galerucinae</taxon>
        <taxon>Alticini</taxon>
        <taxon>Phyllotreta</taxon>
    </lineage>
</organism>
<dbReference type="OrthoDB" id="6784427at2759"/>
<sequence length="309" mass="35541">MDASTNIHVVEDSFNSSEILFQQYLMKKNVDTYLICSDDTVAAHSSILMKNHVLREQIESKERNGNRNGMLEINVKRFSTEVIMVILELLYRGDARCFREIQREVEKAKRFFFPPNNPRELKIKQEKPDSTSVLPNVHFAPERSERNVPVDIKEEPTSSNSLPLNKKIRIDSVPRSSPESSIQPVCEPVEDDSSDDSFVFDLNDLEPPQTTVGKSKETEKTPTENMEIAIDDQPHSNGVMEESEEFDDTVLELGDDPVNEKIVNCLLYCEKDWQSVCVICMKSYKNIKKHLQDKKYAHKIPKPIKLPRK</sequence>
<feature type="compositionally biased region" description="Polar residues" evidence="1">
    <location>
        <begin position="174"/>
        <end position="183"/>
    </location>
</feature>
<evidence type="ECO:0008006" key="4">
    <source>
        <dbReference type="Google" id="ProtNLM"/>
    </source>
</evidence>
<feature type="compositionally biased region" description="Basic and acidic residues" evidence="1">
    <location>
        <begin position="119"/>
        <end position="129"/>
    </location>
</feature>
<dbReference type="InterPro" id="IPR011333">
    <property type="entry name" value="SKP1/BTB/POZ_sf"/>
</dbReference>
<gene>
    <name evidence="2" type="ORF">PHYEVI_LOCUS10169</name>
</gene>
<name>A0A9N9TZT5_PHYSR</name>
<dbReference type="AlphaFoldDB" id="A0A9N9TZT5"/>
<proteinExistence type="predicted"/>
<evidence type="ECO:0000313" key="2">
    <source>
        <dbReference type="EMBL" id="CAG9863893.1"/>
    </source>
</evidence>
<accession>A0A9N9TZT5</accession>